<dbReference type="Pfam" id="PF00595">
    <property type="entry name" value="PDZ"/>
    <property type="match status" value="4"/>
</dbReference>
<evidence type="ECO:0000256" key="1">
    <source>
        <dbReference type="ARBA" id="ARBA00022723"/>
    </source>
</evidence>
<evidence type="ECO:0000256" key="3">
    <source>
        <dbReference type="ARBA" id="ARBA00022833"/>
    </source>
</evidence>
<dbReference type="FunFam" id="2.30.42.10:FF:000081">
    <property type="entry name" value="Ligand of Numb protein X 2"/>
    <property type="match status" value="1"/>
</dbReference>
<dbReference type="GO" id="GO:0004842">
    <property type="term" value="F:ubiquitin-protein transferase activity"/>
    <property type="evidence" value="ECO:0007669"/>
    <property type="project" value="TreeGrafter"/>
</dbReference>
<keyword evidence="3" id="KW-0862">Zinc</keyword>
<sequence length="677" mass="74026">MGSLGEGVDPGMVSEALLEALCSECGQIHRTWENHLYNYRLEVDDDLVCHICLQPLVQPLDTPCGHTFCARCLRSFLQERDFCPLDRAHLQLQVCRRSSILVHKLLDKLSVTCPLTPSCSLSMPRCDLEAHLKHRCPGTQSQRTKLERTLMEGGEDRVTATNPPRSPQTEMKESTPSPPAGSNTCNNVPTWTEEPGVDNPAFEESTEEDSVHGLECAPPRVKRPLSNPCIHLLRTGSSASSGWDFVETLPLSAEEGCVKLPSLPEGEITTIEVHRANPYIELGISIVGGNETPLINVVIQEVYRDGVIARDGRLLAGDQILQVNNVDISNVPHNFARSTLSRPCATLQLTVLRERRCSARPPVATATPKGSPASIRITLHKQESSEQLGIKLVRRTDEAGVFVLDLLEGGLAAKDGRLCSNDRVLAVNEHDLRHGTPEQAAQIIQDLSQCVICKEKHITMKKEPHESLGMTVAGGRGSKSGELPIFVTSVQPHGCLSRDGRIKRGDVLLSINGQDLTYLSHSEAVGTLKSSAACCSVQLRALEVNTVEEPGPDEELLPPHENDYDACWSPSWVMWLGLPSYLHSSHEIVLRRSHPGGWGFSIVGGYEENHSNQAFFIKTIVLGTPAYYDGRLKCGDMIVAVNGLSTAGMSHSALVPMLKEQRSRVALTVVSWPGSLI</sequence>
<evidence type="ECO:0000313" key="8">
    <source>
        <dbReference type="Ensembl" id="ENSSGRP00000092899.1"/>
    </source>
</evidence>
<evidence type="ECO:0000256" key="4">
    <source>
        <dbReference type="PROSITE-ProRule" id="PRU00175"/>
    </source>
</evidence>
<dbReference type="InterPro" id="IPR017907">
    <property type="entry name" value="Znf_RING_CS"/>
</dbReference>
<evidence type="ECO:0000256" key="5">
    <source>
        <dbReference type="SAM" id="MobiDB-lite"/>
    </source>
</evidence>
<dbReference type="FunFam" id="3.30.40.10:FF:000120">
    <property type="entry name" value="ligand of Numb protein X 2"/>
    <property type="match status" value="1"/>
</dbReference>
<keyword evidence="1" id="KW-0479">Metal-binding</keyword>
<feature type="domain" description="PDZ" evidence="7">
    <location>
        <begin position="587"/>
        <end position="673"/>
    </location>
</feature>
<organism evidence="8 9">
    <name type="scientific">Sinocyclocheilus grahami</name>
    <name type="common">Dianchi golden-line fish</name>
    <name type="synonym">Barbus grahami</name>
    <dbReference type="NCBI Taxonomy" id="75366"/>
    <lineage>
        <taxon>Eukaryota</taxon>
        <taxon>Metazoa</taxon>
        <taxon>Chordata</taxon>
        <taxon>Craniata</taxon>
        <taxon>Vertebrata</taxon>
        <taxon>Euteleostomi</taxon>
        <taxon>Actinopterygii</taxon>
        <taxon>Neopterygii</taxon>
        <taxon>Teleostei</taxon>
        <taxon>Ostariophysi</taxon>
        <taxon>Cypriniformes</taxon>
        <taxon>Cyprinidae</taxon>
        <taxon>Cyprininae</taxon>
        <taxon>Sinocyclocheilus</taxon>
    </lineage>
</organism>
<dbReference type="CDD" id="cd06679">
    <property type="entry name" value="PDZ3_LNX1_2-like"/>
    <property type="match status" value="1"/>
</dbReference>
<dbReference type="InterPro" id="IPR051342">
    <property type="entry name" value="PDZ_scaffold"/>
</dbReference>
<dbReference type="PROSITE" id="PS50106">
    <property type="entry name" value="PDZ"/>
    <property type="match status" value="4"/>
</dbReference>
<dbReference type="Gene3D" id="3.30.40.10">
    <property type="entry name" value="Zinc/RING finger domain, C3HC4 (zinc finger)"/>
    <property type="match status" value="1"/>
</dbReference>
<dbReference type="InterPro" id="IPR001841">
    <property type="entry name" value="Znf_RING"/>
</dbReference>
<dbReference type="FunFam" id="2.30.42.10:FF:000164">
    <property type="entry name" value="Ligand of numb-protein X 2"/>
    <property type="match status" value="1"/>
</dbReference>
<dbReference type="CDD" id="cd16780">
    <property type="entry name" value="mRING-HC-C3HC3D_LNX2"/>
    <property type="match status" value="1"/>
</dbReference>
<dbReference type="PANTHER" id="PTHR19964">
    <property type="entry name" value="MULTIPLE PDZ DOMAIN PROTEIN"/>
    <property type="match status" value="1"/>
</dbReference>
<reference evidence="8" key="2">
    <citation type="submission" date="2025-09" db="UniProtKB">
        <authorList>
            <consortium name="Ensembl"/>
        </authorList>
    </citation>
    <scope>IDENTIFICATION</scope>
</reference>
<dbReference type="CDD" id="cd06677">
    <property type="entry name" value="PDZ1_LNX1_2-like"/>
    <property type="match status" value="1"/>
</dbReference>
<dbReference type="InterPro" id="IPR001478">
    <property type="entry name" value="PDZ"/>
</dbReference>
<evidence type="ECO:0000313" key="9">
    <source>
        <dbReference type="Proteomes" id="UP000472262"/>
    </source>
</evidence>
<dbReference type="Gene3D" id="2.30.42.10">
    <property type="match status" value="4"/>
</dbReference>
<dbReference type="PROSITE" id="PS50089">
    <property type="entry name" value="ZF_RING_2"/>
    <property type="match status" value="1"/>
</dbReference>
<keyword evidence="2 4" id="KW-0863">Zinc-finger</keyword>
<dbReference type="OrthoDB" id="438726at2759"/>
<dbReference type="Pfam" id="PF00097">
    <property type="entry name" value="zf-C3HC4"/>
    <property type="match status" value="1"/>
</dbReference>
<dbReference type="CDD" id="cd06678">
    <property type="entry name" value="PDZ2_LNX1_2-like"/>
    <property type="match status" value="1"/>
</dbReference>
<gene>
    <name evidence="8" type="primary">LOC107584972</name>
</gene>
<feature type="region of interest" description="Disordered" evidence="5">
    <location>
        <begin position="150"/>
        <end position="214"/>
    </location>
</feature>
<dbReference type="GeneID" id="107584972"/>
<dbReference type="InterPro" id="IPR018957">
    <property type="entry name" value="Znf_C3HC4_RING-type"/>
</dbReference>
<feature type="compositionally biased region" description="Polar residues" evidence="5">
    <location>
        <begin position="159"/>
        <end position="169"/>
    </location>
</feature>
<dbReference type="SMART" id="SM00228">
    <property type="entry name" value="PDZ"/>
    <property type="match status" value="4"/>
</dbReference>
<feature type="domain" description="RING-type" evidence="6">
    <location>
        <begin position="49"/>
        <end position="87"/>
    </location>
</feature>
<dbReference type="GO" id="GO:0008270">
    <property type="term" value="F:zinc ion binding"/>
    <property type="evidence" value="ECO:0007669"/>
    <property type="project" value="UniProtKB-KW"/>
</dbReference>
<feature type="compositionally biased region" description="Polar residues" evidence="5">
    <location>
        <begin position="180"/>
        <end position="190"/>
    </location>
</feature>
<evidence type="ECO:0000259" key="7">
    <source>
        <dbReference type="PROSITE" id="PS50106"/>
    </source>
</evidence>
<dbReference type="SUPFAM" id="SSF57850">
    <property type="entry name" value="RING/U-box"/>
    <property type="match status" value="1"/>
</dbReference>
<feature type="domain" description="PDZ" evidence="7">
    <location>
        <begin position="376"/>
        <end position="446"/>
    </location>
</feature>
<accession>A0A672RUY2</accession>
<reference evidence="8" key="1">
    <citation type="submission" date="2025-08" db="UniProtKB">
        <authorList>
            <consortium name="Ensembl"/>
        </authorList>
    </citation>
    <scope>IDENTIFICATION</scope>
</reference>
<feature type="domain" description="PDZ" evidence="7">
    <location>
        <begin position="457"/>
        <end position="543"/>
    </location>
</feature>
<dbReference type="Proteomes" id="UP000472262">
    <property type="component" value="Unassembled WGS sequence"/>
</dbReference>
<dbReference type="AlphaFoldDB" id="A0A672RUY2"/>
<evidence type="ECO:0000256" key="2">
    <source>
        <dbReference type="ARBA" id="ARBA00022771"/>
    </source>
</evidence>
<evidence type="ECO:0000259" key="6">
    <source>
        <dbReference type="PROSITE" id="PS50089"/>
    </source>
</evidence>
<dbReference type="PANTHER" id="PTHR19964:SF33">
    <property type="entry name" value="LIGAND OF NUMB PROTEIN X 2"/>
    <property type="match status" value="1"/>
</dbReference>
<name>A0A672RUY2_SINGR</name>
<feature type="domain" description="PDZ" evidence="7">
    <location>
        <begin position="270"/>
        <end position="355"/>
    </location>
</feature>
<dbReference type="SMART" id="SM00184">
    <property type="entry name" value="RING"/>
    <property type="match status" value="1"/>
</dbReference>
<dbReference type="RefSeq" id="XP_016127256.1">
    <property type="nucleotide sequence ID" value="XM_016271770.1"/>
</dbReference>
<protein>
    <submittedName>
        <fullName evidence="8">Ligand of Numb protein X 2-like</fullName>
    </submittedName>
</protein>
<dbReference type="SUPFAM" id="SSF50156">
    <property type="entry name" value="PDZ domain-like"/>
    <property type="match status" value="4"/>
</dbReference>
<dbReference type="Ensembl" id="ENSSGRT00000098867.1">
    <property type="protein sequence ID" value="ENSSGRP00000092899.1"/>
    <property type="gene ID" value="ENSSGRG00000046521.1"/>
</dbReference>
<proteinExistence type="predicted"/>
<dbReference type="InterPro" id="IPR036034">
    <property type="entry name" value="PDZ_sf"/>
</dbReference>
<dbReference type="InterPro" id="IPR013083">
    <property type="entry name" value="Znf_RING/FYVE/PHD"/>
</dbReference>
<dbReference type="PROSITE" id="PS00518">
    <property type="entry name" value="ZF_RING_1"/>
    <property type="match status" value="1"/>
</dbReference>
<dbReference type="CDD" id="cd06680">
    <property type="entry name" value="PDZ4_LNX1_2-like"/>
    <property type="match status" value="1"/>
</dbReference>
<keyword evidence="9" id="KW-1185">Reference proteome</keyword>